<dbReference type="Pfam" id="PF00196">
    <property type="entry name" value="GerE"/>
    <property type="match status" value="1"/>
</dbReference>
<evidence type="ECO:0000259" key="4">
    <source>
        <dbReference type="PROSITE" id="PS50043"/>
    </source>
</evidence>
<dbReference type="GO" id="GO:0000160">
    <property type="term" value="P:phosphorelay signal transduction system"/>
    <property type="evidence" value="ECO:0007669"/>
    <property type="project" value="InterPro"/>
</dbReference>
<evidence type="ECO:0000259" key="5">
    <source>
        <dbReference type="PROSITE" id="PS50110"/>
    </source>
</evidence>
<organism evidence="6 7">
    <name type="scientific">Azoarcus indigens</name>
    <dbReference type="NCBI Taxonomy" id="29545"/>
    <lineage>
        <taxon>Bacteria</taxon>
        <taxon>Pseudomonadati</taxon>
        <taxon>Pseudomonadota</taxon>
        <taxon>Betaproteobacteria</taxon>
        <taxon>Rhodocyclales</taxon>
        <taxon>Zoogloeaceae</taxon>
        <taxon>Azoarcus</taxon>
    </lineage>
</organism>
<reference evidence="6 7" key="1">
    <citation type="submission" date="2019-03" db="EMBL/GenBank/DDBJ databases">
        <title>Genomic Encyclopedia of Type Strains, Phase IV (KMG-IV): sequencing the most valuable type-strain genomes for metagenomic binning, comparative biology and taxonomic classification.</title>
        <authorList>
            <person name="Goeker M."/>
        </authorList>
    </citation>
    <scope>NUCLEOTIDE SEQUENCE [LARGE SCALE GENOMIC DNA]</scope>
    <source>
        <strain evidence="6 7">DSM 12121</strain>
    </source>
</reference>
<evidence type="ECO:0000256" key="1">
    <source>
        <dbReference type="ARBA" id="ARBA00022553"/>
    </source>
</evidence>
<comment type="caution">
    <text evidence="6">The sequence shown here is derived from an EMBL/GenBank/DDBJ whole genome shotgun (WGS) entry which is preliminary data.</text>
</comment>
<keyword evidence="1" id="KW-0597">Phosphoprotein</keyword>
<dbReference type="Gene3D" id="3.40.50.2300">
    <property type="match status" value="1"/>
</dbReference>
<dbReference type="InterPro" id="IPR001789">
    <property type="entry name" value="Sig_transdc_resp-reg_receiver"/>
</dbReference>
<dbReference type="PROSITE" id="PS50043">
    <property type="entry name" value="HTH_LUXR_2"/>
    <property type="match status" value="1"/>
</dbReference>
<proteinExistence type="predicted"/>
<comment type="caution">
    <text evidence="3">Lacks conserved residue(s) required for the propagation of feature annotation.</text>
</comment>
<dbReference type="RefSeq" id="WP_162851682.1">
    <property type="nucleotide sequence ID" value="NZ_SNVV01000003.1"/>
</dbReference>
<dbReference type="PANTHER" id="PTHR43214">
    <property type="entry name" value="TWO-COMPONENT RESPONSE REGULATOR"/>
    <property type="match status" value="1"/>
</dbReference>
<dbReference type="SUPFAM" id="SSF46894">
    <property type="entry name" value="C-terminal effector domain of the bipartite response regulators"/>
    <property type="match status" value="1"/>
</dbReference>
<dbReference type="GO" id="GO:0006355">
    <property type="term" value="P:regulation of DNA-templated transcription"/>
    <property type="evidence" value="ECO:0007669"/>
    <property type="project" value="InterPro"/>
</dbReference>
<dbReference type="InterPro" id="IPR011006">
    <property type="entry name" value="CheY-like_superfamily"/>
</dbReference>
<accession>A0A4R6ECS1</accession>
<dbReference type="PROSITE" id="PS50110">
    <property type="entry name" value="RESPONSE_REGULATORY"/>
    <property type="match status" value="1"/>
</dbReference>
<evidence type="ECO:0000313" key="7">
    <source>
        <dbReference type="Proteomes" id="UP000295129"/>
    </source>
</evidence>
<dbReference type="InterPro" id="IPR039420">
    <property type="entry name" value="WalR-like"/>
</dbReference>
<dbReference type="PANTHER" id="PTHR43214:SF43">
    <property type="entry name" value="TWO-COMPONENT RESPONSE REGULATOR"/>
    <property type="match status" value="1"/>
</dbReference>
<name>A0A4R6ECS1_9RHOO</name>
<keyword evidence="2" id="KW-0238">DNA-binding</keyword>
<dbReference type="SMART" id="SM00421">
    <property type="entry name" value="HTH_LUXR"/>
    <property type="match status" value="1"/>
</dbReference>
<dbReference type="EMBL" id="SNVV01000003">
    <property type="protein sequence ID" value="TDN55955.1"/>
    <property type="molecule type" value="Genomic_DNA"/>
</dbReference>
<feature type="domain" description="HTH luxR-type" evidence="4">
    <location>
        <begin position="137"/>
        <end position="202"/>
    </location>
</feature>
<sequence>MLIDSQTLFRAGLKALFSQTTDIRVVGEAGDGQTAKRQARALGVDVVLFSPILPDVFSSDLLHELREYRPDFRFLALGESDDSQTVMRTLRAGAHGYVRKCSEPQVLFDAVAKIADGKRYIDPFLLDTLRFDQGEADDAPERILSARERQVLKLLVAGHSISNIACQLNLSIKTVSTHKSRLLQKTNLSGTADLVRYAFRHHLAD</sequence>
<dbReference type="InterPro" id="IPR000792">
    <property type="entry name" value="Tscrpt_reg_LuxR_C"/>
</dbReference>
<gene>
    <name evidence="6" type="ORF">C7389_103293</name>
</gene>
<keyword evidence="7" id="KW-1185">Reference proteome</keyword>
<evidence type="ECO:0000256" key="3">
    <source>
        <dbReference type="PROSITE-ProRule" id="PRU00169"/>
    </source>
</evidence>
<evidence type="ECO:0000313" key="6">
    <source>
        <dbReference type="EMBL" id="TDN55955.1"/>
    </source>
</evidence>
<dbReference type="InterPro" id="IPR016032">
    <property type="entry name" value="Sig_transdc_resp-reg_C-effctor"/>
</dbReference>
<dbReference type="SMART" id="SM00448">
    <property type="entry name" value="REC"/>
    <property type="match status" value="1"/>
</dbReference>
<feature type="domain" description="Response regulatory" evidence="5">
    <location>
        <begin position="1"/>
        <end position="115"/>
    </location>
</feature>
<dbReference type="CDD" id="cd17535">
    <property type="entry name" value="REC_NarL-like"/>
    <property type="match status" value="1"/>
</dbReference>
<dbReference type="Proteomes" id="UP000295129">
    <property type="component" value="Unassembled WGS sequence"/>
</dbReference>
<dbReference type="AlphaFoldDB" id="A0A4R6ECS1"/>
<protein>
    <submittedName>
        <fullName evidence="6">LuxR family two component transcriptional regulator</fullName>
    </submittedName>
</protein>
<evidence type="ECO:0000256" key="2">
    <source>
        <dbReference type="ARBA" id="ARBA00023125"/>
    </source>
</evidence>
<dbReference type="SUPFAM" id="SSF52172">
    <property type="entry name" value="CheY-like"/>
    <property type="match status" value="1"/>
</dbReference>
<dbReference type="CDD" id="cd06170">
    <property type="entry name" value="LuxR_C_like"/>
    <property type="match status" value="1"/>
</dbReference>
<dbReference type="InterPro" id="IPR058245">
    <property type="entry name" value="NreC/VraR/RcsB-like_REC"/>
</dbReference>
<dbReference type="GO" id="GO:0003677">
    <property type="term" value="F:DNA binding"/>
    <property type="evidence" value="ECO:0007669"/>
    <property type="project" value="UniProtKB-KW"/>
</dbReference>
<dbReference type="PRINTS" id="PR00038">
    <property type="entry name" value="HTHLUXR"/>
</dbReference>
<dbReference type="Pfam" id="PF00072">
    <property type="entry name" value="Response_reg"/>
    <property type="match status" value="1"/>
</dbReference>